<feature type="signal peptide" evidence="8">
    <location>
        <begin position="1"/>
        <end position="25"/>
    </location>
</feature>
<evidence type="ECO:0000256" key="5">
    <source>
        <dbReference type="ARBA" id="ARBA00022984"/>
    </source>
</evidence>
<comment type="similarity">
    <text evidence="1 7">Belongs to the peptidase S11 family.</text>
</comment>
<keyword evidence="5" id="KW-0573">Peptidoglycan synthesis</keyword>
<sequence length="297" mass="31899">MRGTLLAGGVAGILLAGTLPGAAHARADSEQRGPAPKVQAKASLLVLNGKTVWSVNAAKRRPIASLTKVMTAVVVLRSGGSLDRVVKIKKKYTTFGDKYGATEAGLKPGDKVKVRDLLYGTLLESGADSAAALADTYGPGYAGFIAKMNATARKLGLRDTHYANFDGLPYPTQYTTYSTAVEQVKLAAHAYRYKTFQKIVATRKIKVRTTGKRTYTWVNTNTLLGKYKGLLGIKTGYTDKAGYCFVFAARRGKKVQIGVVLGSPTINRRFVDAAHLLDWGFGLPARRYAFTGPATAD</sequence>
<dbReference type="Gene3D" id="3.40.710.10">
    <property type="entry name" value="DD-peptidase/beta-lactamase superfamily"/>
    <property type="match status" value="1"/>
</dbReference>
<evidence type="ECO:0000256" key="3">
    <source>
        <dbReference type="ARBA" id="ARBA00022801"/>
    </source>
</evidence>
<evidence type="ECO:0000259" key="9">
    <source>
        <dbReference type="Pfam" id="PF00768"/>
    </source>
</evidence>
<keyword evidence="11" id="KW-1185">Reference proteome</keyword>
<keyword evidence="2 8" id="KW-0732">Signal</keyword>
<organism evidence="10 11">
    <name type="scientific">Actinocorallia longicatena</name>
    <dbReference type="NCBI Taxonomy" id="111803"/>
    <lineage>
        <taxon>Bacteria</taxon>
        <taxon>Bacillati</taxon>
        <taxon>Actinomycetota</taxon>
        <taxon>Actinomycetes</taxon>
        <taxon>Streptosporangiales</taxon>
        <taxon>Thermomonosporaceae</taxon>
        <taxon>Actinocorallia</taxon>
    </lineage>
</organism>
<dbReference type="PRINTS" id="PR00725">
    <property type="entry name" value="DADACBPTASE1"/>
</dbReference>
<feature type="domain" description="Peptidase S11 D-alanyl-D-alanine carboxypeptidase A N-terminal" evidence="9">
    <location>
        <begin position="35"/>
        <end position="264"/>
    </location>
</feature>
<evidence type="ECO:0000256" key="6">
    <source>
        <dbReference type="ARBA" id="ARBA00023316"/>
    </source>
</evidence>
<evidence type="ECO:0000256" key="7">
    <source>
        <dbReference type="RuleBase" id="RU004016"/>
    </source>
</evidence>
<evidence type="ECO:0000256" key="2">
    <source>
        <dbReference type="ARBA" id="ARBA00022729"/>
    </source>
</evidence>
<dbReference type="EMBL" id="BAAAUV010000007">
    <property type="protein sequence ID" value="GAA3213325.1"/>
    <property type="molecule type" value="Genomic_DNA"/>
</dbReference>
<keyword evidence="6" id="KW-0961">Cell wall biogenesis/degradation</keyword>
<dbReference type="RefSeq" id="WP_344828980.1">
    <property type="nucleotide sequence ID" value="NZ_BAAAUV010000007.1"/>
</dbReference>
<dbReference type="InterPro" id="IPR001967">
    <property type="entry name" value="Peptidase_S11_N"/>
</dbReference>
<evidence type="ECO:0000313" key="10">
    <source>
        <dbReference type="EMBL" id="GAA3213325.1"/>
    </source>
</evidence>
<comment type="caution">
    <text evidence="10">The sequence shown here is derived from an EMBL/GenBank/DDBJ whole genome shotgun (WGS) entry which is preliminary data.</text>
</comment>
<keyword evidence="3 10" id="KW-0378">Hydrolase</keyword>
<dbReference type="Proteomes" id="UP001501237">
    <property type="component" value="Unassembled WGS sequence"/>
</dbReference>
<evidence type="ECO:0000256" key="4">
    <source>
        <dbReference type="ARBA" id="ARBA00022960"/>
    </source>
</evidence>
<proteinExistence type="inferred from homology"/>
<keyword evidence="4" id="KW-0133">Cell shape</keyword>
<dbReference type="SUPFAM" id="SSF56601">
    <property type="entry name" value="beta-lactamase/transpeptidase-like"/>
    <property type="match status" value="1"/>
</dbReference>
<protein>
    <submittedName>
        <fullName evidence="10">Serine hydrolase</fullName>
    </submittedName>
</protein>
<accession>A0ABP6QC49</accession>
<dbReference type="PANTHER" id="PTHR21581:SF33">
    <property type="entry name" value="D-ALANYL-D-ALANINE CARBOXYPEPTIDASE DACB"/>
    <property type="match status" value="1"/>
</dbReference>
<dbReference type="Pfam" id="PF00768">
    <property type="entry name" value="Peptidase_S11"/>
    <property type="match status" value="1"/>
</dbReference>
<evidence type="ECO:0000256" key="8">
    <source>
        <dbReference type="SAM" id="SignalP"/>
    </source>
</evidence>
<dbReference type="InterPro" id="IPR018044">
    <property type="entry name" value="Peptidase_S11"/>
</dbReference>
<feature type="chain" id="PRO_5045902665" evidence="8">
    <location>
        <begin position="26"/>
        <end position="297"/>
    </location>
</feature>
<dbReference type="PANTHER" id="PTHR21581">
    <property type="entry name" value="D-ALANYL-D-ALANINE CARBOXYPEPTIDASE"/>
    <property type="match status" value="1"/>
</dbReference>
<gene>
    <name evidence="10" type="ORF">GCM10010468_33200</name>
</gene>
<evidence type="ECO:0000313" key="11">
    <source>
        <dbReference type="Proteomes" id="UP001501237"/>
    </source>
</evidence>
<reference evidence="11" key="1">
    <citation type="journal article" date="2019" name="Int. J. Syst. Evol. Microbiol.">
        <title>The Global Catalogue of Microorganisms (GCM) 10K type strain sequencing project: providing services to taxonomists for standard genome sequencing and annotation.</title>
        <authorList>
            <consortium name="The Broad Institute Genomics Platform"/>
            <consortium name="The Broad Institute Genome Sequencing Center for Infectious Disease"/>
            <person name="Wu L."/>
            <person name="Ma J."/>
        </authorList>
    </citation>
    <scope>NUCLEOTIDE SEQUENCE [LARGE SCALE GENOMIC DNA]</scope>
    <source>
        <strain evidence="11">JCM 9377</strain>
    </source>
</reference>
<dbReference type="GO" id="GO:0016787">
    <property type="term" value="F:hydrolase activity"/>
    <property type="evidence" value="ECO:0007669"/>
    <property type="project" value="UniProtKB-KW"/>
</dbReference>
<evidence type="ECO:0000256" key="1">
    <source>
        <dbReference type="ARBA" id="ARBA00007164"/>
    </source>
</evidence>
<name>A0ABP6QC49_9ACTN</name>
<dbReference type="InterPro" id="IPR012338">
    <property type="entry name" value="Beta-lactam/transpept-like"/>
</dbReference>